<evidence type="ECO:0000256" key="1">
    <source>
        <dbReference type="SAM" id="MobiDB-lite"/>
    </source>
</evidence>
<organism evidence="3 4">
    <name type="scientific">Halioglobus japonicus</name>
    <dbReference type="NCBI Taxonomy" id="930805"/>
    <lineage>
        <taxon>Bacteria</taxon>
        <taxon>Pseudomonadati</taxon>
        <taxon>Pseudomonadota</taxon>
        <taxon>Gammaproteobacteria</taxon>
        <taxon>Cellvibrionales</taxon>
        <taxon>Halieaceae</taxon>
        <taxon>Halioglobus</taxon>
    </lineage>
</organism>
<dbReference type="Proteomes" id="UP000235162">
    <property type="component" value="Unassembled WGS sequence"/>
</dbReference>
<evidence type="ECO:0000313" key="4">
    <source>
        <dbReference type="Proteomes" id="UP000235162"/>
    </source>
</evidence>
<dbReference type="InterPro" id="IPR037401">
    <property type="entry name" value="SnoaL-like"/>
</dbReference>
<dbReference type="EMBL" id="PKUR01000001">
    <property type="protein sequence ID" value="PLW87289.1"/>
    <property type="molecule type" value="Genomic_DNA"/>
</dbReference>
<feature type="domain" description="SnoaL-like" evidence="2">
    <location>
        <begin position="7"/>
        <end position="123"/>
    </location>
</feature>
<feature type="region of interest" description="Disordered" evidence="1">
    <location>
        <begin position="143"/>
        <end position="165"/>
    </location>
</feature>
<evidence type="ECO:0000259" key="2">
    <source>
        <dbReference type="Pfam" id="PF13577"/>
    </source>
</evidence>
<feature type="compositionally biased region" description="Basic and acidic residues" evidence="1">
    <location>
        <begin position="148"/>
        <end position="165"/>
    </location>
</feature>
<protein>
    <submittedName>
        <fullName evidence="3">Nuclear transport factor 2 family protein</fullName>
    </submittedName>
</protein>
<dbReference type="SUPFAM" id="SSF54427">
    <property type="entry name" value="NTF2-like"/>
    <property type="match status" value="1"/>
</dbReference>
<dbReference type="InterPro" id="IPR032710">
    <property type="entry name" value="NTF2-like_dom_sf"/>
</dbReference>
<comment type="caution">
    <text evidence="3">The sequence shown here is derived from an EMBL/GenBank/DDBJ whole genome shotgun (WGS) entry which is preliminary data.</text>
</comment>
<dbReference type="KEGG" id="hja:BST95_16760"/>
<dbReference type="Gene3D" id="3.10.450.50">
    <property type="match status" value="1"/>
</dbReference>
<evidence type="ECO:0000313" key="3">
    <source>
        <dbReference type="EMBL" id="PLW87289.1"/>
    </source>
</evidence>
<proteinExistence type="predicted"/>
<keyword evidence="4" id="KW-1185">Reference proteome</keyword>
<gene>
    <name evidence="3" type="ORF">C0029_01450</name>
</gene>
<dbReference type="AlphaFoldDB" id="A0AAP8MH36"/>
<dbReference type="Pfam" id="PF13577">
    <property type="entry name" value="SnoaL_4"/>
    <property type="match status" value="1"/>
</dbReference>
<reference evidence="3 4" key="1">
    <citation type="submission" date="2018-01" db="EMBL/GenBank/DDBJ databases">
        <title>The draft genome sequence of Halioglobus japonicus S1-36.</title>
        <authorList>
            <person name="Du Z.-J."/>
            <person name="Shi M.-J."/>
        </authorList>
    </citation>
    <scope>NUCLEOTIDE SEQUENCE [LARGE SCALE GENOMIC DNA]</scope>
    <source>
        <strain evidence="3 4">S1-36</strain>
    </source>
</reference>
<sequence>MDKRLETLLAKQAIGEPSSRYMRGLDRLDRDLLLAQFWEDGFMNASPTELIDFALQALANHVANQHLIGNTLIDVEGNEGYGEVYFQAYHKVPSEAGFDDMIFAGRYIDRYECREGTWELAYRSEVVDWSRSSPSNDPYFELVPDTLRGGRQDDPVYRLDNRRRP</sequence>
<dbReference type="RefSeq" id="WP_084200631.1">
    <property type="nucleotide sequence ID" value="NZ_BMYL01000001.1"/>
</dbReference>
<accession>A0AAP8MH36</accession>
<name>A0AAP8MH36_9GAMM</name>